<protein>
    <submittedName>
        <fullName evidence="4">COesterase domain-containing protein</fullName>
    </submittedName>
</protein>
<dbReference type="InterPro" id="IPR051093">
    <property type="entry name" value="Neuroligin/BSAL"/>
</dbReference>
<dbReference type="Gene3D" id="3.40.50.1820">
    <property type="entry name" value="alpha/beta hydrolase"/>
    <property type="match status" value="1"/>
</dbReference>
<reference evidence="4 5" key="1">
    <citation type="submission" date="2021-06" db="EMBL/GenBank/DDBJ databases">
        <title>Caerostris darwini draft genome.</title>
        <authorList>
            <person name="Kono N."/>
            <person name="Arakawa K."/>
        </authorList>
    </citation>
    <scope>NUCLEOTIDE SEQUENCE [LARGE SCALE GENOMIC DNA]</scope>
</reference>
<dbReference type="PANTHER" id="PTHR43903">
    <property type="entry name" value="NEUROLIGIN"/>
    <property type="match status" value="1"/>
</dbReference>
<keyword evidence="2" id="KW-0325">Glycoprotein</keyword>
<dbReference type="AlphaFoldDB" id="A0AAV4MHD5"/>
<dbReference type="Proteomes" id="UP001054837">
    <property type="component" value="Unassembled WGS sequence"/>
</dbReference>
<comment type="caution">
    <text evidence="4">The sequence shown here is derived from an EMBL/GenBank/DDBJ whole genome shotgun (WGS) entry which is preliminary data.</text>
</comment>
<gene>
    <name evidence="4" type="primary">AVEN_28308_1</name>
    <name evidence="4" type="ORF">CDAR_439021</name>
</gene>
<evidence type="ECO:0000256" key="2">
    <source>
        <dbReference type="ARBA" id="ARBA00023180"/>
    </source>
</evidence>
<dbReference type="EMBL" id="BPLQ01000489">
    <property type="protein sequence ID" value="GIX71872.1"/>
    <property type="molecule type" value="Genomic_DNA"/>
</dbReference>
<dbReference type="InterPro" id="IPR029058">
    <property type="entry name" value="AB_hydrolase_fold"/>
</dbReference>
<sequence length="136" mass="15631">MNHFLVSFVQAVVNKASPNSLFPFVYLAEGRDTKKVPVLVFIHGESYEWNAGNPYDGSVLASFGKVVVVTVNFRLGVLDIQFLSANITLPVGMRRRKKCFNLRCFYPYFFHHSLEENKPRHSFQHCRCTQSKRTEG</sequence>
<evidence type="ECO:0000313" key="4">
    <source>
        <dbReference type="EMBL" id="GIX71872.1"/>
    </source>
</evidence>
<name>A0AAV4MHD5_9ARAC</name>
<proteinExistence type="inferred from homology"/>
<evidence type="ECO:0000313" key="5">
    <source>
        <dbReference type="Proteomes" id="UP001054837"/>
    </source>
</evidence>
<evidence type="ECO:0000259" key="3">
    <source>
        <dbReference type="Pfam" id="PF00135"/>
    </source>
</evidence>
<evidence type="ECO:0000256" key="1">
    <source>
        <dbReference type="ARBA" id="ARBA00005964"/>
    </source>
</evidence>
<dbReference type="Pfam" id="PF00135">
    <property type="entry name" value="COesterase"/>
    <property type="match status" value="1"/>
</dbReference>
<keyword evidence="5" id="KW-1185">Reference proteome</keyword>
<organism evidence="4 5">
    <name type="scientific">Caerostris darwini</name>
    <dbReference type="NCBI Taxonomy" id="1538125"/>
    <lineage>
        <taxon>Eukaryota</taxon>
        <taxon>Metazoa</taxon>
        <taxon>Ecdysozoa</taxon>
        <taxon>Arthropoda</taxon>
        <taxon>Chelicerata</taxon>
        <taxon>Arachnida</taxon>
        <taxon>Araneae</taxon>
        <taxon>Araneomorphae</taxon>
        <taxon>Entelegynae</taxon>
        <taxon>Araneoidea</taxon>
        <taxon>Araneidae</taxon>
        <taxon>Caerostris</taxon>
    </lineage>
</organism>
<feature type="domain" description="Carboxylesterase type B" evidence="3">
    <location>
        <begin position="30"/>
        <end position="78"/>
    </location>
</feature>
<accession>A0AAV4MHD5</accession>
<dbReference type="SUPFAM" id="SSF53474">
    <property type="entry name" value="alpha/beta-Hydrolases"/>
    <property type="match status" value="1"/>
</dbReference>
<comment type="similarity">
    <text evidence="1">Belongs to the type-B carboxylesterase/lipase family.</text>
</comment>
<dbReference type="InterPro" id="IPR002018">
    <property type="entry name" value="CarbesteraseB"/>
</dbReference>